<reference evidence="3 4" key="1">
    <citation type="submission" date="2014-04" db="EMBL/GenBank/DDBJ databases">
        <title>Evolutionary Origins and Diversification of the Mycorrhizal Mutualists.</title>
        <authorList>
            <consortium name="DOE Joint Genome Institute"/>
            <consortium name="Mycorrhizal Genomics Consortium"/>
            <person name="Kohler A."/>
            <person name="Kuo A."/>
            <person name="Nagy L.G."/>
            <person name="Floudas D."/>
            <person name="Copeland A."/>
            <person name="Barry K.W."/>
            <person name="Cichocki N."/>
            <person name="Veneault-Fourrey C."/>
            <person name="LaButti K."/>
            <person name="Lindquist E.A."/>
            <person name="Lipzen A."/>
            <person name="Lundell T."/>
            <person name="Morin E."/>
            <person name="Murat C."/>
            <person name="Riley R."/>
            <person name="Ohm R."/>
            <person name="Sun H."/>
            <person name="Tunlid A."/>
            <person name="Henrissat B."/>
            <person name="Grigoriev I.V."/>
            <person name="Hibbett D.S."/>
            <person name="Martin F."/>
        </authorList>
    </citation>
    <scope>NUCLEOTIDE SEQUENCE [LARGE SCALE GENOMIC DNA]</scope>
    <source>
        <strain evidence="3 4">Koide BX008</strain>
    </source>
</reference>
<dbReference type="AlphaFoldDB" id="A0A0C2WCK8"/>
<evidence type="ECO:0000259" key="2">
    <source>
        <dbReference type="Pfam" id="PF24883"/>
    </source>
</evidence>
<accession>A0A0C2WCK8</accession>
<dbReference type="InParanoid" id="A0A0C2WCK8"/>
<dbReference type="OrthoDB" id="448455at2759"/>
<proteinExistence type="predicted"/>
<dbReference type="Proteomes" id="UP000054549">
    <property type="component" value="Unassembled WGS sequence"/>
</dbReference>
<evidence type="ECO:0000313" key="4">
    <source>
        <dbReference type="Proteomes" id="UP000054549"/>
    </source>
</evidence>
<dbReference type="InterPro" id="IPR056884">
    <property type="entry name" value="NPHP3-like_N"/>
</dbReference>
<evidence type="ECO:0000256" key="1">
    <source>
        <dbReference type="ARBA" id="ARBA00022737"/>
    </source>
</evidence>
<evidence type="ECO:0000313" key="3">
    <source>
        <dbReference type="EMBL" id="KIL59012.1"/>
    </source>
</evidence>
<dbReference type="Pfam" id="PF24883">
    <property type="entry name" value="NPHP3_N"/>
    <property type="match status" value="1"/>
</dbReference>
<sequence length="120" mass="13330">MEMFNSASNVNVHGGEFSNVGRDYNHTVYNNTAVYTDPGAPLTKFLELLPGIDCESKHTAIKSVIRTQPSAGLWLLAHEAYTTWKAGQSSNRLLWLNGIPGAGKTVLWYAIWYNHAYSVL</sequence>
<organism evidence="3 4">
    <name type="scientific">Amanita muscaria (strain Koide BX008)</name>
    <dbReference type="NCBI Taxonomy" id="946122"/>
    <lineage>
        <taxon>Eukaryota</taxon>
        <taxon>Fungi</taxon>
        <taxon>Dikarya</taxon>
        <taxon>Basidiomycota</taxon>
        <taxon>Agaricomycotina</taxon>
        <taxon>Agaricomycetes</taxon>
        <taxon>Agaricomycetidae</taxon>
        <taxon>Agaricales</taxon>
        <taxon>Pluteineae</taxon>
        <taxon>Amanitaceae</taxon>
        <taxon>Amanita</taxon>
    </lineage>
</organism>
<keyword evidence="1" id="KW-0677">Repeat</keyword>
<feature type="domain" description="Nephrocystin 3-like N-terminal" evidence="2">
    <location>
        <begin position="72"/>
        <end position="111"/>
    </location>
</feature>
<name>A0A0C2WCK8_AMAMK</name>
<keyword evidence="4" id="KW-1185">Reference proteome</keyword>
<gene>
    <name evidence="3" type="ORF">M378DRAFT_169897</name>
</gene>
<protein>
    <recommendedName>
        <fullName evidence="2">Nephrocystin 3-like N-terminal domain-containing protein</fullName>
    </recommendedName>
</protein>
<dbReference type="EMBL" id="KN818324">
    <property type="protein sequence ID" value="KIL59012.1"/>
    <property type="molecule type" value="Genomic_DNA"/>
</dbReference>
<dbReference type="HOGENOM" id="CLU_2049082_0_0_1"/>